<dbReference type="Gene3D" id="3.40.50.720">
    <property type="entry name" value="NAD(P)-binding Rossmann-like Domain"/>
    <property type="match status" value="1"/>
</dbReference>
<keyword evidence="5" id="KW-1185">Reference proteome</keyword>
<proteinExistence type="inferred from homology"/>
<accession>A0ABP5UCT4</accession>
<keyword evidence="2" id="KW-0560">Oxidoreductase</keyword>
<dbReference type="EC" id="1.1.1.133" evidence="2"/>
<evidence type="ECO:0000256" key="2">
    <source>
        <dbReference type="RuleBase" id="RU364082"/>
    </source>
</evidence>
<feature type="domain" description="RmlD-like substrate binding" evidence="3">
    <location>
        <begin position="5"/>
        <end position="295"/>
    </location>
</feature>
<evidence type="ECO:0000259" key="3">
    <source>
        <dbReference type="Pfam" id="PF04321"/>
    </source>
</evidence>
<keyword evidence="2" id="KW-0521">NADP</keyword>
<comment type="similarity">
    <text evidence="1 2">Belongs to the dTDP-4-dehydrorhamnose reductase family.</text>
</comment>
<dbReference type="InterPro" id="IPR029903">
    <property type="entry name" value="RmlD-like-bd"/>
</dbReference>
<evidence type="ECO:0000256" key="1">
    <source>
        <dbReference type="ARBA" id="ARBA00010944"/>
    </source>
</evidence>
<dbReference type="Proteomes" id="UP001501170">
    <property type="component" value="Unassembled WGS sequence"/>
</dbReference>
<comment type="pathway">
    <text evidence="2">Carbohydrate biosynthesis; dTDP-L-rhamnose biosynthesis.</text>
</comment>
<dbReference type="InterPro" id="IPR005913">
    <property type="entry name" value="dTDP_dehydrorham_reduct"/>
</dbReference>
<organism evidence="4 5">
    <name type="scientific">Gordonia cholesterolivorans</name>
    <dbReference type="NCBI Taxonomy" id="559625"/>
    <lineage>
        <taxon>Bacteria</taxon>
        <taxon>Bacillati</taxon>
        <taxon>Actinomycetota</taxon>
        <taxon>Actinomycetes</taxon>
        <taxon>Mycobacteriales</taxon>
        <taxon>Gordoniaceae</taxon>
        <taxon>Gordonia</taxon>
    </lineage>
</organism>
<dbReference type="SUPFAM" id="SSF51735">
    <property type="entry name" value="NAD(P)-binding Rossmann-fold domains"/>
    <property type="match status" value="1"/>
</dbReference>
<dbReference type="NCBIfam" id="TIGR01214">
    <property type="entry name" value="rmlD"/>
    <property type="match status" value="1"/>
</dbReference>
<dbReference type="EMBL" id="BAAARB010000006">
    <property type="protein sequence ID" value="GAA2376934.1"/>
    <property type="molecule type" value="Genomic_DNA"/>
</dbReference>
<evidence type="ECO:0000313" key="5">
    <source>
        <dbReference type="Proteomes" id="UP001501170"/>
    </source>
</evidence>
<dbReference type="RefSeq" id="WP_062367548.1">
    <property type="nucleotide sequence ID" value="NZ_BAAARB010000006.1"/>
</dbReference>
<dbReference type="Pfam" id="PF04321">
    <property type="entry name" value="RmlD_sub_bind"/>
    <property type="match status" value="1"/>
</dbReference>
<evidence type="ECO:0000313" key="4">
    <source>
        <dbReference type="EMBL" id="GAA2376934.1"/>
    </source>
</evidence>
<sequence length="302" mass="31418">MGSNRVYIVGASGQVGSALASTRGGREAVMLTSSDVDVRDERSVRDAFGGLARGDVVINTAAYTAVDAAETDREAAHAVNALGPAHLAAVTGASGARLIHLSTDYVFARDDAGSGDAPRPFEPGDVSGEPPTVYGATKLAGERAAREADPRTIVVRTAWVFTGGSADSDFVATMARLEAERDTLRVVDDQVGSPTYARDLAAGLWELAERCDGPNLRDGATLHATNAGTASWCDLARAVFVELGADPARVQACTTAEFPRPAPRPAYSVLSGASWAAAGLTPLRNWTLALHDAIAVRTRTLG</sequence>
<dbReference type="InterPro" id="IPR036291">
    <property type="entry name" value="NAD(P)-bd_dom_sf"/>
</dbReference>
<dbReference type="Gene3D" id="3.90.25.10">
    <property type="entry name" value="UDP-galactose 4-epimerase, domain 1"/>
    <property type="match status" value="1"/>
</dbReference>
<dbReference type="CDD" id="cd05254">
    <property type="entry name" value="dTDP_HR_like_SDR_e"/>
    <property type="match status" value="1"/>
</dbReference>
<dbReference type="PANTHER" id="PTHR10491">
    <property type="entry name" value="DTDP-4-DEHYDRORHAMNOSE REDUCTASE"/>
    <property type="match status" value="1"/>
</dbReference>
<comment type="caution">
    <text evidence="4">The sequence shown here is derived from an EMBL/GenBank/DDBJ whole genome shotgun (WGS) entry which is preliminary data.</text>
</comment>
<comment type="function">
    <text evidence="2">Catalyzes the reduction of dTDP-6-deoxy-L-lyxo-4-hexulose to yield dTDP-L-rhamnose.</text>
</comment>
<gene>
    <name evidence="4" type="primary">rfbD</name>
    <name evidence="4" type="ORF">GCM10009855_15390</name>
</gene>
<reference evidence="5" key="1">
    <citation type="journal article" date="2019" name="Int. J. Syst. Evol. Microbiol.">
        <title>The Global Catalogue of Microorganisms (GCM) 10K type strain sequencing project: providing services to taxonomists for standard genome sequencing and annotation.</title>
        <authorList>
            <consortium name="The Broad Institute Genomics Platform"/>
            <consortium name="The Broad Institute Genome Sequencing Center for Infectious Disease"/>
            <person name="Wu L."/>
            <person name="Ma J."/>
        </authorList>
    </citation>
    <scope>NUCLEOTIDE SEQUENCE [LARGE SCALE GENOMIC DNA]</scope>
    <source>
        <strain evidence="5">JCM 16227</strain>
    </source>
</reference>
<dbReference type="PANTHER" id="PTHR10491:SF4">
    <property type="entry name" value="METHIONINE ADENOSYLTRANSFERASE 2 SUBUNIT BETA"/>
    <property type="match status" value="1"/>
</dbReference>
<name>A0ABP5UCT4_9ACTN</name>
<protein>
    <recommendedName>
        <fullName evidence="2">dTDP-4-dehydrorhamnose reductase</fullName>
        <ecNumber evidence="2">1.1.1.133</ecNumber>
    </recommendedName>
</protein>